<name>A0AAD7SWN4_9TELE</name>
<gene>
    <name evidence="1" type="ORF">AAFF_G00229230</name>
</gene>
<evidence type="ECO:0000313" key="1">
    <source>
        <dbReference type="EMBL" id="KAJ8409522.1"/>
    </source>
</evidence>
<proteinExistence type="predicted"/>
<dbReference type="InterPro" id="IPR012337">
    <property type="entry name" value="RNaseH-like_sf"/>
</dbReference>
<organism evidence="1 2">
    <name type="scientific">Aldrovandia affinis</name>
    <dbReference type="NCBI Taxonomy" id="143900"/>
    <lineage>
        <taxon>Eukaryota</taxon>
        <taxon>Metazoa</taxon>
        <taxon>Chordata</taxon>
        <taxon>Craniata</taxon>
        <taxon>Vertebrata</taxon>
        <taxon>Euteleostomi</taxon>
        <taxon>Actinopterygii</taxon>
        <taxon>Neopterygii</taxon>
        <taxon>Teleostei</taxon>
        <taxon>Notacanthiformes</taxon>
        <taxon>Halosauridae</taxon>
        <taxon>Aldrovandia</taxon>
    </lineage>
</organism>
<evidence type="ECO:0000313" key="2">
    <source>
        <dbReference type="Proteomes" id="UP001221898"/>
    </source>
</evidence>
<reference evidence="1" key="1">
    <citation type="journal article" date="2023" name="Science">
        <title>Genome structures resolve the early diversification of teleost fishes.</title>
        <authorList>
            <person name="Parey E."/>
            <person name="Louis A."/>
            <person name="Montfort J."/>
            <person name="Bouchez O."/>
            <person name="Roques C."/>
            <person name="Iampietro C."/>
            <person name="Lluch J."/>
            <person name="Castinel A."/>
            <person name="Donnadieu C."/>
            <person name="Desvignes T."/>
            <person name="Floi Bucao C."/>
            <person name="Jouanno E."/>
            <person name="Wen M."/>
            <person name="Mejri S."/>
            <person name="Dirks R."/>
            <person name="Jansen H."/>
            <person name="Henkel C."/>
            <person name="Chen W.J."/>
            <person name="Zahm M."/>
            <person name="Cabau C."/>
            <person name="Klopp C."/>
            <person name="Thompson A.W."/>
            <person name="Robinson-Rechavi M."/>
            <person name="Braasch I."/>
            <person name="Lecointre G."/>
            <person name="Bobe J."/>
            <person name="Postlethwait J.H."/>
            <person name="Berthelot C."/>
            <person name="Roest Crollius H."/>
            <person name="Guiguen Y."/>
        </authorList>
    </citation>
    <scope>NUCLEOTIDE SEQUENCE</scope>
    <source>
        <strain evidence="1">NC1722</strain>
    </source>
</reference>
<dbReference type="Proteomes" id="UP001221898">
    <property type="component" value="Unassembled WGS sequence"/>
</dbReference>
<dbReference type="EMBL" id="JAINUG010000030">
    <property type="protein sequence ID" value="KAJ8409522.1"/>
    <property type="molecule type" value="Genomic_DNA"/>
</dbReference>
<dbReference type="AlphaFoldDB" id="A0AAD7SWN4"/>
<keyword evidence="2" id="KW-1185">Reference proteome</keyword>
<sequence>MKTMTLKSMILSDDDSPAVRDVKTAIRNDLEQRYVNPGLQDYRQKSAALDPRFKSLLHLDAWRVYDTLTTEIVSIEQQEPGTKSVAKIAEEEVISFRAVDSIPSDADPLEWWKTHGHIYPHISERGGVFHRR</sequence>
<dbReference type="SUPFAM" id="SSF53098">
    <property type="entry name" value="Ribonuclease H-like"/>
    <property type="match status" value="1"/>
</dbReference>
<protein>
    <recommendedName>
        <fullName evidence="3">HAT C-terminal dimerisation domain-containing protein</fullName>
    </recommendedName>
</protein>
<accession>A0AAD7SWN4</accession>
<evidence type="ECO:0008006" key="3">
    <source>
        <dbReference type="Google" id="ProtNLM"/>
    </source>
</evidence>
<comment type="caution">
    <text evidence="1">The sequence shown here is derived from an EMBL/GenBank/DDBJ whole genome shotgun (WGS) entry which is preliminary data.</text>
</comment>